<name>A0A0F6RII4_CITAM</name>
<reference evidence="1 2" key="1">
    <citation type="submission" date="2015-03" db="EMBL/GenBank/DDBJ databases">
        <title>Complete genome sequence of Citrobacter amalonaticus Y19.</title>
        <authorList>
            <person name="Park S."/>
        </authorList>
    </citation>
    <scope>NUCLEOTIDE SEQUENCE [LARGE SCALE GENOMIC DNA]</scope>
    <source>
        <strain evidence="1 2">Y19</strain>
        <plasmid evidence="2">Plasmid</plasmid>
    </source>
</reference>
<dbReference type="AlphaFoldDB" id="A0A0F6RII4"/>
<sequence length="83" mass="9269">MIDQAELMKRVLAVLQARNVSLSESPTRILMMLPTRLRVNVTVIDAQNEPLTATLMLDQEGQVTCKLATDPADTVVDISRYRV</sequence>
<dbReference type="KEGG" id="cama:F384_26115"/>
<evidence type="ECO:0000313" key="2">
    <source>
        <dbReference type="Proteomes" id="UP000034085"/>
    </source>
</evidence>
<protein>
    <submittedName>
        <fullName evidence="1">Uncharacterized protein</fullName>
    </submittedName>
</protein>
<proteinExistence type="predicted"/>
<dbReference type="EMBL" id="CP011133">
    <property type="protein sequence ID" value="AKE62055.1"/>
    <property type="molecule type" value="Genomic_DNA"/>
</dbReference>
<evidence type="ECO:0000313" key="1">
    <source>
        <dbReference type="EMBL" id="AKE62055.1"/>
    </source>
</evidence>
<dbReference type="HOGENOM" id="CLU_2536526_0_0_6"/>
<gene>
    <name evidence="1" type="ORF">F384_26115</name>
</gene>
<keyword evidence="1" id="KW-0614">Plasmid</keyword>
<dbReference type="Proteomes" id="UP000034085">
    <property type="component" value="Plasmid"/>
</dbReference>
<geneLocation type="plasmid" evidence="1">
    <name>unnamed</name>
</geneLocation>
<organism evidence="1 2">
    <name type="scientific">Citrobacter amalonaticus Y19</name>
    <dbReference type="NCBI Taxonomy" id="1261127"/>
    <lineage>
        <taxon>Bacteria</taxon>
        <taxon>Pseudomonadati</taxon>
        <taxon>Pseudomonadota</taxon>
        <taxon>Gammaproteobacteria</taxon>
        <taxon>Enterobacterales</taxon>
        <taxon>Enterobacteriaceae</taxon>
        <taxon>Citrobacter</taxon>
    </lineage>
</organism>
<dbReference type="PATRIC" id="fig|1261127.3.peg.5412"/>
<accession>A0A0F6RII4</accession>